<keyword evidence="1" id="KW-0472">Membrane</keyword>
<comment type="caution">
    <text evidence="2">The sequence shown here is derived from an EMBL/GenBank/DDBJ whole genome shotgun (WGS) entry which is preliminary data.</text>
</comment>
<evidence type="ECO:0000256" key="1">
    <source>
        <dbReference type="SAM" id="Phobius"/>
    </source>
</evidence>
<dbReference type="Proteomes" id="UP001229651">
    <property type="component" value="Unassembled WGS sequence"/>
</dbReference>
<proteinExistence type="predicted"/>
<keyword evidence="1" id="KW-1133">Transmembrane helix</keyword>
<dbReference type="EMBL" id="JAUSUT010000001">
    <property type="protein sequence ID" value="MDQ0382985.1"/>
    <property type="molecule type" value="Genomic_DNA"/>
</dbReference>
<feature type="transmembrane region" description="Helical" evidence="1">
    <location>
        <begin position="15"/>
        <end position="37"/>
    </location>
</feature>
<evidence type="ECO:0000313" key="3">
    <source>
        <dbReference type="Proteomes" id="UP001229651"/>
    </source>
</evidence>
<sequence>MVCGLVLLLEPGNGAWPLAVAVVAIEILLSFVFTVHLGRGPVEWVQRGLIWLSDLPSLLRRRSGRREATVPSEPEG</sequence>
<keyword evidence="1" id="KW-0812">Transmembrane</keyword>
<keyword evidence="3" id="KW-1185">Reference proteome</keyword>
<protein>
    <submittedName>
        <fullName evidence="2">Membrane protein YeiB</fullName>
    </submittedName>
</protein>
<organism evidence="2 3">
    <name type="scientific">Amycolatopsis thermophila</name>
    <dbReference type="NCBI Taxonomy" id="206084"/>
    <lineage>
        <taxon>Bacteria</taxon>
        <taxon>Bacillati</taxon>
        <taxon>Actinomycetota</taxon>
        <taxon>Actinomycetes</taxon>
        <taxon>Pseudonocardiales</taxon>
        <taxon>Pseudonocardiaceae</taxon>
        <taxon>Amycolatopsis</taxon>
    </lineage>
</organism>
<accession>A0ABU0F5W7</accession>
<name>A0ABU0F5W7_9PSEU</name>
<evidence type="ECO:0000313" key="2">
    <source>
        <dbReference type="EMBL" id="MDQ0382985.1"/>
    </source>
</evidence>
<reference evidence="2 3" key="1">
    <citation type="submission" date="2023-07" db="EMBL/GenBank/DDBJ databases">
        <title>Sequencing the genomes of 1000 actinobacteria strains.</title>
        <authorList>
            <person name="Klenk H.-P."/>
        </authorList>
    </citation>
    <scope>NUCLEOTIDE SEQUENCE [LARGE SCALE GENOMIC DNA]</scope>
    <source>
        <strain evidence="2 3">DSM 45805</strain>
    </source>
</reference>
<gene>
    <name evidence="2" type="ORF">FB470_006979</name>
</gene>